<keyword evidence="2" id="KW-1185">Reference proteome</keyword>
<evidence type="ECO:0000313" key="1">
    <source>
        <dbReference type="EMBL" id="UJF31643.1"/>
    </source>
</evidence>
<sequence>MNENTLHIPQGEEIIRIEMTVKEALALTGAKFPQNHKLETDAVKKLKQSLEDKLLHSNH</sequence>
<name>A0ABY3SCH5_9BACL</name>
<accession>A0ABY3SCH5</accession>
<organism evidence="1 2">
    <name type="scientific">Paenibacillus hexagrammi</name>
    <dbReference type="NCBI Taxonomy" id="2908839"/>
    <lineage>
        <taxon>Bacteria</taxon>
        <taxon>Bacillati</taxon>
        <taxon>Bacillota</taxon>
        <taxon>Bacilli</taxon>
        <taxon>Bacillales</taxon>
        <taxon>Paenibacillaceae</taxon>
        <taxon>Paenibacillus</taxon>
    </lineage>
</organism>
<proteinExistence type="predicted"/>
<evidence type="ECO:0000313" key="2">
    <source>
        <dbReference type="Proteomes" id="UP001649230"/>
    </source>
</evidence>
<gene>
    <name evidence="1" type="ORF">L0M14_17845</name>
</gene>
<protein>
    <recommendedName>
        <fullName evidence="3">Phage protein</fullName>
    </recommendedName>
</protein>
<dbReference type="EMBL" id="CP090978">
    <property type="protein sequence ID" value="UJF31643.1"/>
    <property type="molecule type" value="Genomic_DNA"/>
</dbReference>
<reference evidence="1 2" key="1">
    <citation type="journal article" date="2024" name="Int. J. Syst. Evol. Microbiol.">
        <title>Paenibacillus hexagrammi sp. nov., a novel bacterium isolated from the gut content of Hexagrammos agrammus.</title>
        <authorList>
            <person name="Jung H.K."/>
            <person name="Kim D.G."/>
            <person name="Zin H."/>
            <person name="Park J."/>
            <person name="Jung H."/>
            <person name="Kim Y.O."/>
            <person name="Kong H.J."/>
            <person name="Kim J.W."/>
            <person name="Kim Y.S."/>
        </authorList>
    </citation>
    <scope>NUCLEOTIDE SEQUENCE [LARGE SCALE GENOMIC DNA]</scope>
    <source>
        <strain evidence="1 2">YPD9-1</strain>
    </source>
</reference>
<evidence type="ECO:0008006" key="3">
    <source>
        <dbReference type="Google" id="ProtNLM"/>
    </source>
</evidence>
<dbReference type="Proteomes" id="UP001649230">
    <property type="component" value="Chromosome"/>
</dbReference>
<dbReference type="RefSeq" id="WP_235117988.1">
    <property type="nucleotide sequence ID" value="NZ_CP090978.1"/>
</dbReference>